<dbReference type="OrthoDB" id="1925115at2"/>
<dbReference type="EMBL" id="FQZB01000027">
    <property type="protein sequence ID" value="SHK77598.1"/>
    <property type="molecule type" value="Genomic_DNA"/>
</dbReference>
<evidence type="ECO:0000313" key="2">
    <source>
        <dbReference type="Proteomes" id="UP000184310"/>
    </source>
</evidence>
<dbReference type="AlphaFoldDB" id="A0A1M6V833"/>
<dbReference type="Gene3D" id="2.30.30.170">
    <property type="match status" value="1"/>
</dbReference>
<evidence type="ECO:0000313" key="1">
    <source>
        <dbReference type="EMBL" id="SHK77598.1"/>
    </source>
</evidence>
<protein>
    <recommendedName>
        <fullName evidence="3">SH3 domain-containing protein</fullName>
    </recommendedName>
</protein>
<proteinExistence type="predicted"/>
<reference evidence="1 2" key="1">
    <citation type="submission" date="2016-11" db="EMBL/GenBank/DDBJ databases">
        <authorList>
            <person name="Jaros S."/>
            <person name="Januszkiewicz K."/>
            <person name="Wedrychowicz H."/>
        </authorList>
    </citation>
    <scope>NUCLEOTIDE SEQUENCE [LARGE SCALE GENOMIC DNA]</scope>
    <source>
        <strain evidence="1 2">DSM 21758</strain>
    </source>
</reference>
<keyword evidence="2" id="KW-1185">Reference proteome</keyword>
<dbReference type="InterPro" id="IPR038200">
    <property type="entry name" value="GW_dom_sf"/>
</dbReference>
<name>A0A1M6V833_9CLOT</name>
<gene>
    <name evidence="1" type="ORF">SAMN02745163_04445</name>
</gene>
<dbReference type="PROSITE" id="PS51257">
    <property type="entry name" value="PROKAR_LIPOPROTEIN"/>
    <property type="match status" value="1"/>
</dbReference>
<evidence type="ECO:0008006" key="3">
    <source>
        <dbReference type="Google" id="ProtNLM"/>
    </source>
</evidence>
<accession>A0A1M6V833</accession>
<dbReference type="Proteomes" id="UP000184310">
    <property type="component" value="Unassembled WGS sequence"/>
</dbReference>
<dbReference type="STRING" id="1121302.SAMN02745163_04445"/>
<dbReference type="RefSeq" id="WP_072993666.1">
    <property type="nucleotide sequence ID" value="NZ_FQZB01000027.1"/>
</dbReference>
<sequence>MKFAVFLIILLILACVAMFFYLNNQLIDSKSQYLSLNRQYINLREKYLKVSKTPANISILYKIPSNAYGTTKDNTNVYLVPLISLPLLLNLPTKTKVNIIDEAECDNEIWYYVLFPNESNINSKGWIKKSDFIEVIPALKKEN</sequence>
<organism evidence="1 2">
    <name type="scientific">Clostridium cavendishii DSM 21758</name>
    <dbReference type="NCBI Taxonomy" id="1121302"/>
    <lineage>
        <taxon>Bacteria</taxon>
        <taxon>Bacillati</taxon>
        <taxon>Bacillota</taxon>
        <taxon>Clostridia</taxon>
        <taxon>Eubacteriales</taxon>
        <taxon>Clostridiaceae</taxon>
        <taxon>Clostridium</taxon>
    </lineage>
</organism>